<evidence type="ECO:0000313" key="1">
    <source>
        <dbReference type="EMBL" id="GAB1226375.1"/>
    </source>
</evidence>
<organism evidence="1 2">
    <name type="scientific">Entamoeba nuttalli</name>
    <dbReference type="NCBI Taxonomy" id="412467"/>
    <lineage>
        <taxon>Eukaryota</taxon>
        <taxon>Amoebozoa</taxon>
        <taxon>Evosea</taxon>
        <taxon>Archamoebae</taxon>
        <taxon>Mastigamoebida</taxon>
        <taxon>Entamoebidae</taxon>
        <taxon>Entamoeba</taxon>
    </lineage>
</organism>
<reference evidence="1 2" key="1">
    <citation type="journal article" date="2019" name="PLoS Negl. Trop. Dis.">
        <title>Whole genome sequencing of Entamoeba nuttalli reveals mammalian host-related molecular signatures and a novel octapeptide-repeat surface protein.</title>
        <authorList>
            <person name="Tanaka M."/>
            <person name="Makiuchi T."/>
            <person name="Komiyama T."/>
            <person name="Shiina T."/>
            <person name="Osaki K."/>
            <person name="Tachibana H."/>
        </authorList>
    </citation>
    <scope>NUCLEOTIDE SEQUENCE [LARGE SCALE GENOMIC DNA]</scope>
    <source>
        <strain evidence="1 2">P19-061405</strain>
    </source>
</reference>
<dbReference type="Proteomes" id="UP001628156">
    <property type="component" value="Unassembled WGS sequence"/>
</dbReference>
<protein>
    <submittedName>
        <fullName evidence="1">Uncharacterized protein</fullName>
    </submittedName>
</protein>
<gene>
    <name evidence="1" type="ORF">ENUP19_0285G0025</name>
</gene>
<accession>A0ABQ0DU54</accession>
<keyword evidence="2" id="KW-1185">Reference proteome</keyword>
<dbReference type="EMBL" id="BAAFRS010000285">
    <property type="protein sequence ID" value="GAB1226375.1"/>
    <property type="molecule type" value="Genomic_DNA"/>
</dbReference>
<name>A0ABQ0DU54_9EUKA</name>
<evidence type="ECO:0000313" key="2">
    <source>
        <dbReference type="Proteomes" id="UP001628156"/>
    </source>
</evidence>
<comment type="caution">
    <text evidence="1">The sequence shown here is derived from an EMBL/GenBank/DDBJ whole genome shotgun (WGS) entry which is preliminary data.</text>
</comment>
<proteinExistence type="predicted"/>
<sequence length="240" mass="27435">MSRALSRSKKALSDALLVYFILKEGGQMTFFRSKQSNYALKVLVGRSLTISNQRYESDSFTKMSTLLCFNIQSHVNKAKRKKERSIKIDKSMVSIYNEKELHLKAIEQSVKSSQINECRNREASFSNALAWLLIDRGYSLQLGITTIKESLKVIHFYVWDSIITPSGHEITIKEEENNLRELILKIQSKYSGLSSNVVTLANLQISLSAFRSPLSMFIPSNPRIFSILTSFRYPCQPFDS</sequence>